<proteinExistence type="predicted"/>
<dbReference type="Gene3D" id="1.10.287.110">
    <property type="entry name" value="DnaJ domain"/>
    <property type="match status" value="1"/>
</dbReference>
<dbReference type="AlphaFoldDB" id="A0A2P2LZ39"/>
<dbReference type="EMBL" id="GGEC01042748">
    <property type="protein sequence ID" value="MBX23232.1"/>
    <property type="molecule type" value="Transcribed_RNA"/>
</dbReference>
<name>A0A2P2LZ39_RHIMU</name>
<feature type="domain" description="J" evidence="1">
    <location>
        <begin position="44"/>
        <end position="106"/>
    </location>
</feature>
<dbReference type="InterPro" id="IPR001623">
    <property type="entry name" value="DnaJ_domain"/>
</dbReference>
<evidence type="ECO:0000313" key="2">
    <source>
        <dbReference type="EMBL" id="MBX23232.1"/>
    </source>
</evidence>
<dbReference type="InterPro" id="IPR018253">
    <property type="entry name" value="DnaJ_domain_CS"/>
</dbReference>
<dbReference type="InterPro" id="IPR036869">
    <property type="entry name" value="J_dom_sf"/>
</dbReference>
<sequence>MAGELAAVGSSIASAIKAYAMPLFLLSLSMFYQLVVIPRSFPPSHYDALRIERYSSIEDVKDAYEKFFSNWNSGVEVPSTDDFIKIQYAYELLTNPLWKRDYDIFGIDEQHHVLEKVKRQYAEESYSHIGLPLLDATVSG</sequence>
<dbReference type="Pfam" id="PF00226">
    <property type="entry name" value="DnaJ"/>
    <property type="match status" value="1"/>
</dbReference>
<protein>
    <recommendedName>
        <fullName evidence="1">J domain-containing protein</fullName>
    </recommendedName>
</protein>
<dbReference type="PROSITE" id="PS50076">
    <property type="entry name" value="DNAJ_2"/>
    <property type="match status" value="1"/>
</dbReference>
<dbReference type="SUPFAM" id="SSF46565">
    <property type="entry name" value="Chaperone J-domain"/>
    <property type="match status" value="1"/>
</dbReference>
<organism evidence="2">
    <name type="scientific">Rhizophora mucronata</name>
    <name type="common">Asiatic mangrove</name>
    <dbReference type="NCBI Taxonomy" id="61149"/>
    <lineage>
        <taxon>Eukaryota</taxon>
        <taxon>Viridiplantae</taxon>
        <taxon>Streptophyta</taxon>
        <taxon>Embryophyta</taxon>
        <taxon>Tracheophyta</taxon>
        <taxon>Spermatophyta</taxon>
        <taxon>Magnoliopsida</taxon>
        <taxon>eudicotyledons</taxon>
        <taxon>Gunneridae</taxon>
        <taxon>Pentapetalae</taxon>
        <taxon>rosids</taxon>
        <taxon>fabids</taxon>
        <taxon>Malpighiales</taxon>
        <taxon>Rhizophoraceae</taxon>
        <taxon>Rhizophora</taxon>
    </lineage>
</organism>
<dbReference type="PROSITE" id="PS00636">
    <property type="entry name" value="DNAJ_1"/>
    <property type="match status" value="1"/>
</dbReference>
<dbReference type="InterPro" id="IPR052448">
    <property type="entry name" value="DnaJ_C16_autophagy_reg"/>
</dbReference>
<reference evidence="2" key="1">
    <citation type="submission" date="2018-02" db="EMBL/GenBank/DDBJ databases">
        <title>Rhizophora mucronata_Transcriptome.</title>
        <authorList>
            <person name="Meera S.P."/>
            <person name="Sreeshan A."/>
            <person name="Augustine A."/>
        </authorList>
    </citation>
    <scope>NUCLEOTIDE SEQUENCE</scope>
    <source>
        <tissue evidence="2">Leaf</tissue>
    </source>
</reference>
<dbReference type="PANTHER" id="PTHR44303">
    <property type="entry name" value="DNAJ HOMOLOG SUBFAMILY C MEMBER 16"/>
    <property type="match status" value="1"/>
</dbReference>
<dbReference type="PANTHER" id="PTHR44303:SF2">
    <property type="entry name" value="DNAJ HOMOLOG SUBFAMILY C MEMBER 16"/>
    <property type="match status" value="1"/>
</dbReference>
<accession>A0A2P2LZ39</accession>
<evidence type="ECO:0000259" key="1">
    <source>
        <dbReference type="PROSITE" id="PS50076"/>
    </source>
</evidence>